<comment type="function">
    <text evidence="9">Catalyzes the NADPH-dependent rearrangement and reduction of 1-deoxy-D-xylulose-5-phosphate (DXP) to 2-C-methyl-D-erythritol 4-phosphate (MEP).</text>
</comment>
<comment type="pathway">
    <text evidence="1 9">Isoprenoid biosynthesis; isopentenyl diphosphate biosynthesis via DXP pathway; isopentenyl diphosphate from 1-deoxy-D-xylulose 5-phosphate: step 1/6.</text>
</comment>
<feature type="binding site" evidence="9">
    <location>
        <position position="220"/>
    </location>
    <ligand>
        <name>1-deoxy-D-xylulose 5-phosphate</name>
        <dbReference type="ChEBI" id="CHEBI:57792"/>
    </ligand>
</feature>
<dbReference type="InterPro" id="IPR003821">
    <property type="entry name" value="DXP_reductoisomerase"/>
</dbReference>
<dbReference type="InterPro" id="IPR026877">
    <property type="entry name" value="DXPR_C"/>
</dbReference>
<accession>A0ABM7WSL8</accession>
<feature type="binding site" evidence="9">
    <location>
        <position position="39"/>
    </location>
    <ligand>
        <name>NADPH</name>
        <dbReference type="ChEBI" id="CHEBI:57783"/>
    </ligand>
</feature>
<sequence length="387" mass="40890">MPVKKVAILGCTGSIGVQALDVAARFPERFQVVGLAAGRNGARVLEQVRRFRPRLVSVADEAVAREVRAEAPPGTEVLAGETGAVAIASHPDVDFVLAAISGGAGLRSTAAAIEAGKPVGLANKESLVLAGELLMARAAAKGVPILPVDSEHSAIHQSLVGHNRAEVRRLLLTASGGPLRGVPAAELRTVTPERALKHPNWTMGAKITIDSATLMNKGLEVIEARWLFGVDSARIDIVVHPESIVHSMVEYIDGSMVAQLGISDMRGPISYAMAHPGRLPLDLAPLDLARLGKLTFETPDPARFPAFTLAYRALERGGTSPAVLSGADEAAVAAFLARRCSFTEIAEICADVLEAHAPEPVRSVEQALAASDWGRREAERRVARAER</sequence>
<keyword evidence="7 9" id="KW-0414">Isoprene biosynthesis</keyword>
<feature type="binding site" evidence="9">
    <location>
        <position position="15"/>
    </location>
    <ligand>
        <name>NADPH</name>
        <dbReference type="ChEBI" id="CHEBI:57783"/>
    </ligand>
</feature>
<dbReference type="Gene3D" id="1.10.1740.10">
    <property type="match status" value="1"/>
</dbReference>
<keyword evidence="3 9" id="KW-0479">Metal-binding</keyword>
<dbReference type="HAMAP" id="MF_00183">
    <property type="entry name" value="DXP_reductoisom"/>
    <property type="match status" value="1"/>
</dbReference>
<dbReference type="InterPro" id="IPR036169">
    <property type="entry name" value="DXPR_C_sf"/>
</dbReference>
<feature type="binding site" evidence="9">
    <location>
        <position position="220"/>
    </location>
    <ligand>
        <name>Mn(2+)</name>
        <dbReference type="ChEBI" id="CHEBI:29035"/>
    </ligand>
</feature>
<keyword evidence="5 9" id="KW-0560">Oxidoreductase</keyword>
<feature type="binding site" evidence="9">
    <location>
        <position position="150"/>
    </location>
    <ligand>
        <name>1-deoxy-D-xylulose 5-phosphate</name>
        <dbReference type="ChEBI" id="CHEBI:57792"/>
    </ligand>
</feature>
<feature type="binding site" evidence="9">
    <location>
        <position position="151"/>
    </location>
    <ligand>
        <name>Mn(2+)</name>
        <dbReference type="ChEBI" id="CHEBI:29035"/>
    </ligand>
</feature>
<name>A0ABM7WSL8_9BACT</name>
<feature type="binding site" evidence="9">
    <location>
        <position position="217"/>
    </location>
    <ligand>
        <name>1-deoxy-D-xylulose 5-phosphate</name>
        <dbReference type="ChEBI" id="CHEBI:57792"/>
    </ligand>
</feature>
<dbReference type="EC" id="1.1.1.267" evidence="9"/>
<feature type="binding site" evidence="9">
    <location>
        <position position="125"/>
    </location>
    <ligand>
        <name>NADPH</name>
        <dbReference type="ChEBI" id="CHEBI:57783"/>
    </ligand>
</feature>
<feature type="binding site" evidence="9">
    <location>
        <position position="216"/>
    </location>
    <ligand>
        <name>1-deoxy-D-xylulose 5-phosphate</name>
        <dbReference type="ChEBI" id="CHEBI:57792"/>
    </ligand>
</feature>
<dbReference type="SUPFAM" id="SSF51735">
    <property type="entry name" value="NAD(P)-binding Rossmann-fold domains"/>
    <property type="match status" value="1"/>
</dbReference>
<feature type="binding site" evidence="9">
    <location>
        <position position="124"/>
    </location>
    <ligand>
        <name>1-deoxy-D-xylulose 5-phosphate</name>
        <dbReference type="ChEBI" id="CHEBI:57792"/>
    </ligand>
</feature>
<dbReference type="NCBIfam" id="NF009114">
    <property type="entry name" value="PRK12464.1"/>
    <property type="match status" value="1"/>
</dbReference>
<evidence type="ECO:0000256" key="5">
    <source>
        <dbReference type="ARBA" id="ARBA00023002"/>
    </source>
</evidence>
<evidence type="ECO:0000256" key="3">
    <source>
        <dbReference type="ARBA" id="ARBA00022723"/>
    </source>
</evidence>
<dbReference type="Pfam" id="PF08436">
    <property type="entry name" value="DXP_redisom_C"/>
    <property type="match status" value="1"/>
</dbReference>
<dbReference type="PANTHER" id="PTHR30525">
    <property type="entry name" value="1-DEOXY-D-XYLULOSE 5-PHOSPHATE REDUCTOISOMERASE"/>
    <property type="match status" value="1"/>
</dbReference>
<evidence type="ECO:0000259" key="11">
    <source>
        <dbReference type="Pfam" id="PF08436"/>
    </source>
</evidence>
<dbReference type="PANTHER" id="PTHR30525:SF0">
    <property type="entry name" value="1-DEOXY-D-XYLULOSE 5-PHOSPHATE REDUCTOISOMERASE, CHLOROPLASTIC"/>
    <property type="match status" value="1"/>
</dbReference>
<dbReference type="SUPFAM" id="SSF69055">
    <property type="entry name" value="1-deoxy-D-xylulose-5-phosphate reductoisomerase, C-terminal domain"/>
    <property type="match status" value="1"/>
</dbReference>
<gene>
    <name evidence="9 13" type="primary">dxr</name>
    <name evidence="13" type="ORF">AMOR_14540</name>
</gene>
<feature type="binding site" evidence="9">
    <location>
        <position position="198"/>
    </location>
    <ligand>
        <name>1-deoxy-D-xylulose 5-phosphate</name>
        <dbReference type="ChEBI" id="CHEBI:57792"/>
    </ligand>
</feature>
<feature type="binding site" evidence="9">
    <location>
        <position position="14"/>
    </location>
    <ligand>
        <name>NADPH</name>
        <dbReference type="ChEBI" id="CHEBI:57783"/>
    </ligand>
</feature>
<evidence type="ECO:0000256" key="6">
    <source>
        <dbReference type="ARBA" id="ARBA00023211"/>
    </source>
</evidence>
<dbReference type="InterPro" id="IPR036291">
    <property type="entry name" value="NAD(P)-bd_dom_sf"/>
</dbReference>
<comment type="cofactor">
    <cofactor evidence="9">
        <name>Mg(2+)</name>
        <dbReference type="ChEBI" id="CHEBI:18420"/>
    </cofactor>
    <cofactor evidence="9">
        <name>Mn(2+)</name>
        <dbReference type="ChEBI" id="CHEBI:29035"/>
    </cofactor>
</comment>
<feature type="binding site" evidence="9">
    <location>
        <position position="211"/>
    </location>
    <ligand>
        <name>1-deoxy-D-xylulose 5-phosphate</name>
        <dbReference type="ChEBI" id="CHEBI:57792"/>
    </ligand>
</feature>
<dbReference type="Pfam" id="PF02670">
    <property type="entry name" value="DXP_reductoisom"/>
    <property type="match status" value="1"/>
</dbReference>
<feature type="binding site" evidence="9">
    <location>
        <position position="12"/>
    </location>
    <ligand>
        <name>NADPH</name>
        <dbReference type="ChEBI" id="CHEBI:57783"/>
    </ligand>
</feature>
<evidence type="ECO:0000313" key="13">
    <source>
        <dbReference type="EMBL" id="BDG02458.1"/>
    </source>
</evidence>
<dbReference type="Pfam" id="PF13288">
    <property type="entry name" value="DXPR_C"/>
    <property type="match status" value="1"/>
</dbReference>
<dbReference type="InterPro" id="IPR013512">
    <property type="entry name" value="DXP_reductoisomerase_N"/>
</dbReference>
<dbReference type="EMBL" id="AP025591">
    <property type="protein sequence ID" value="BDG02458.1"/>
    <property type="molecule type" value="Genomic_DNA"/>
</dbReference>
<feature type="domain" description="DXP reductoisomerase C-terminal" evidence="12">
    <location>
        <begin position="260"/>
        <end position="376"/>
    </location>
</feature>
<dbReference type="Gene3D" id="3.40.50.720">
    <property type="entry name" value="NAD(P)-binding Rossmann-like Domain"/>
    <property type="match status" value="1"/>
</dbReference>
<evidence type="ECO:0000259" key="10">
    <source>
        <dbReference type="Pfam" id="PF02670"/>
    </source>
</evidence>
<comment type="similarity">
    <text evidence="2 9">Belongs to the DXR family.</text>
</comment>
<feature type="binding site" evidence="9">
    <location>
        <position position="204"/>
    </location>
    <ligand>
        <name>NADPH</name>
        <dbReference type="ChEBI" id="CHEBI:57783"/>
    </ligand>
</feature>
<evidence type="ECO:0000256" key="4">
    <source>
        <dbReference type="ARBA" id="ARBA00022857"/>
    </source>
</evidence>
<protein>
    <recommendedName>
        <fullName evidence="9">1-deoxy-D-xylulose 5-phosphate reductoisomerase</fullName>
        <shortName evidence="9">DXP reductoisomerase</shortName>
        <ecNumber evidence="9">1.1.1.267</ecNumber>
    </recommendedName>
    <alternativeName>
        <fullName evidence="9">1-deoxyxylulose-5-phosphate reductoisomerase</fullName>
    </alternativeName>
    <alternativeName>
        <fullName evidence="9">2-C-methyl-D-erythritol 4-phosphate synthase</fullName>
    </alternativeName>
</protein>
<organism evidence="13 14">
    <name type="scientific">Anaeromyxobacter oryzae</name>
    <dbReference type="NCBI Taxonomy" id="2918170"/>
    <lineage>
        <taxon>Bacteria</taxon>
        <taxon>Pseudomonadati</taxon>
        <taxon>Myxococcota</taxon>
        <taxon>Myxococcia</taxon>
        <taxon>Myxococcales</taxon>
        <taxon>Cystobacterineae</taxon>
        <taxon>Anaeromyxobacteraceae</taxon>
        <taxon>Anaeromyxobacter</taxon>
    </lineage>
</organism>
<feature type="binding site" evidence="9">
    <location>
        <position position="151"/>
    </location>
    <ligand>
        <name>1-deoxy-D-xylulose 5-phosphate</name>
        <dbReference type="ChEBI" id="CHEBI:57792"/>
    </ligand>
</feature>
<feature type="binding site" evidence="9">
    <location>
        <position position="40"/>
    </location>
    <ligand>
        <name>NADPH</name>
        <dbReference type="ChEBI" id="CHEBI:57783"/>
    </ligand>
</feature>
<feature type="domain" description="1-deoxy-D-xylulose 5-phosphate reductoisomerase C-terminal" evidence="11">
    <location>
        <begin position="145"/>
        <end position="228"/>
    </location>
</feature>
<dbReference type="InterPro" id="IPR013644">
    <property type="entry name" value="DXP_reductoisomerase_C"/>
</dbReference>
<comment type="catalytic activity">
    <reaction evidence="8">
        <text>2-C-methyl-D-erythritol 4-phosphate + NADP(+) = 1-deoxy-D-xylulose 5-phosphate + NADPH + H(+)</text>
        <dbReference type="Rhea" id="RHEA:13717"/>
        <dbReference type="ChEBI" id="CHEBI:15378"/>
        <dbReference type="ChEBI" id="CHEBI:57783"/>
        <dbReference type="ChEBI" id="CHEBI:57792"/>
        <dbReference type="ChEBI" id="CHEBI:58262"/>
        <dbReference type="ChEBI" id="CHEBI:58349"/>
        <dbReference type="EC" id="1.1.1.267"/>
    </reaction>
    <physiologicalReaction direction="right-to-left" evidence="8">
        <dbReference type="Rhea" id="RHEA:13719"/>
    </physiologicalReaction>
</comment>
<evidence type="ECO:0000256" key="2">
    <source>
        <dbReference type="ARBA" id="ARBA00006825"/>
    </source>
</evidence>
<feature type="binding site" evidence="9">
    <location>
        <position position="149"/>
    </location>
    <ligand>
        <name>Mn(2+)</name>
        <dbReference type="ChEBI" id="CHEBI:29035"/>
    </ligand>
</feature>
<evidence type="ECO:0000256" key="9">
    <source>
        <dbReference type="HAMAP-Rule" id="MF_00183"/>
    </source>
</evidence>
<evidence type="ECO:0000256" key="1">
    <source>
        <dbReference type="ARBA" id="ARBA00005094"/>
    </source>
</evidence>
<keyword evidence="9" id="KW-0460">Magnesium</keyword>
<reference evidence="14" key="1">
    <citation type="journal article" date="2022" name="Int. J. Syst. Evol. Microbiol.">
        <title>Anaeromyxobacter oryzae sp. nov., Anaeromyxobacter diazotrophicus sp. nov. and Anaeromyxobacter paludicola sp. nov., isolated from paddy soils.</title>
        <authorList>
            <person name="Itoh H."/>
            <person name="Xu Z."/>
            <person name="Mise K."/>
            <person name="Masuda Y."/>
            <person name="Ushijima N."/>
            <person name="Hayakawa C."/>
            <person name="Shiratori Y."/>
            <person name="Senoo K."/>
        </authorList>
    </citation>
    <scope>NUCLEOTIDE SEQUENCE [LARGE SCALE GENOMIC DNA]</scope>
    <source>
        <strain evidence="14">Red232</strain>
    </source>
</reference>
<keyword evidence="6 9" id="KW-0464">Manganese</keyword>
<proteinExistence type="inferred from homology"/>
<evidence type="ECO:0000259" key="12">
    <source>
        <dbReference type="Pfam" id="PF13288"/>
    </source>
</evidence>
<keyword evidence="14" id="KW-1185">Reference proteome</keyword>
<evidence type="ECO:0000256" key="8">
    <source>
        <dbReference type="ARBA" id="ARBA00048543"/>
    </source>
</evidence>
<feature type="binding site" evidence="9">
    <location>
        <position position="38"/>
    </location>
    <ligand>
        <name>NADPH</name>
        <dbReference type="ChEBI" id="CHEBI:57783"/>
    </ligand>
</feature>
<dbReference type="PIRSF" id="PIRSF006205">
    <property type="entry name" value="Dxp_reductismrs"/>
    <property type="match status" value="1"/>
</dbReference>
<feature type="domain" description="1-deoxy-D-xylulose 5-phosphate reductoisomerase N-terminal" evidence="10">
    <location>
        <begin position="6"/>
        <end position="131"/>
    </location>
</feature>
<dbReference type="NCBIfam" id="TIGR00243">
    <property type="entry name" value="Dxr"/>
    <property type="match status" value="1"/>
</dbReference>
<feature type="binding site" evidence="9">
    <location>
        <position position="13"/>
    </location>
    <ligand>
        <name>NADPH</name>
        <dbReference type="ChEBI" id="CHEBI:57783"/>
    </ligand>
</feature>
<dbReference type="Proteomes" id="UP001162891">
    <property type="component" value="Chromosome"/>
</dbReference>
<dbReference type="SUPFAM" id="SSF55347">
    <property type="entry name" value="Glyceraldehyde-3-phosphate dehydrogenase-like, C-terminal domain"/>
    <property type="match status" value="1"/>
</dbReference>
<keyword evidence="4 9" id="KW-0521">NADP</keyword>
<feature type="binding site" evidence="9">
    <location>
        <position position="175"/>
    </location>
    <ligand>
        <name>1-deoxy-D-xylulose 5-phosphate</name>
        <dbReference type="ChEBI" id="CHEBI:57792"/>
    </ligand>
</feature>
<evidence type="ECO:0000313" key="14">
    <source>
        <dbReference type="Proteomes" id="UP001162891"/>
    </source>
</evidence>
<feature type="binding site" evidence="9">
    <location>
        <position position="123"/>
    </location>
    <ligand>
        <name>NADPH</name>
        <dbReference type="ChEBI" id="CHEBI:57783"/>
    </ligand>
</feature>
<evidence type="ECO:0000256" key="7">
    <source>
        <dbReference type="ARBA" id="ARBA00023229"/>
    </source>
</evidence>